<organism evidence="2 3">
    <name type="scientific">Rhynchospora pubera</name>
    <dbReference type="NCBI Taxonomy" id="906938"/>
    <lineage>
        <taxon>Eukaryota</taxon>
        <taxon>Viridiplantae</taxon>
        <taxon>Streptophyta</taxon>
        <taxon>Embryophyta</taxon>
        <taxon>Tracheophyta</taxon>
        <taxon>Spermatophyta</taxon>
        <taxon>Magnoliopsida</taxon>
        <taxon>Liliopsida</taxon>
        <taxon>Poales</taxon>
        <taxon>Cyperaceae</taxon>
        <taxon>Cyperoideae</taxon>
        <taxon>Rhynchosporeae</taxon>
        <taxon>Rhynchospora</taxon>
    </lineage>
</organism>
<dbReference type="SUPFAM" id="SSF53098">
    <property type="entry name" value="Ribonuclease H-like"/>
    <property type="match status" value="1"/>
</dbReference>
<dbReference type="InterPro" id="IPR000477">
    <property type="entry name" value="RT_dom"/>
</dbReference>
<comment type="caution">
    <text evidence="2">The sequence shown here is derived from an EMBL/GenBank/DDBJ whole genome shotgun (WGS) entry which is preliminary data.</text>
</comment>
<evidence type="ECO:0000313" key="3">
    <source>
        <dbReference type="Proteomes" id="UP001140206"/>
    </source>
</evidence>
<dbReference type="GO" id="GO:0003676">
    <property type="term" value="F:nucleic acid binding"/>
    <property type="evidence" value="ECO:0007669"/>
    <property type="project" value="InterPro"/>
</dbReference>
<dbReference type="Pfam" id="PF00078">
    <property type="entry name" value="RVT_1"/>
    <property type="match status" value="1"/>
</dbReference>
<evidence type="ECO:0000313" key="2">
    <source>
        <dbReference type="EMBL" id="KAJ4783919.1"/>
    </source>
</evidence>
<evidence type="ECO:0000259" key="1">
    <source>
        <dbReference type="PROSITE" id="PS50878"/>
    </source>
</evidence>
<dbReference type="PROSITE" id="PS50878">
    <property type="entry name" value="RT_POL"/>
    <property type="match status" value="1"/>
</dbReference>
<dbReference type="GO" id="GO:0003964">
    <property type="term" value="F:RNA-directed DNA polymerase activity"/>
    <property type="evidence" value="ECO:0007669"/>
    <property type="project" value="UniProtKB-KW"/>
</dbReference>
<dbReference type="Pfam" id="PF13966">
    <property type="entry name" value="zf-RVT"/>
    <property type="match status" value="1"/>
</dbReference>
<dbReference type="Gene3D" id="3.30.420.10">
    <property type="entry name" value="Ribonuclease H-like superfamily/Ribonuclease H"/>
    <property type="match status" value="1"/>
</dbReference>
<dbReference type="EMBL" id="JAMFTS010000002">
    <property type="protein sequence ID" value="KAJ4783919.1"/>
    <property type="molecule type" value="Genomic_DNA"/>
</dbReference>
<keyword evidence="3" id="KW-1185">Reference proteome</keyword>
<keyword evidence="2" id="KW-0695">RNA-directed DNA polymerase</keyword>
<dbReference type="GO" id="GO:0004523">
    <property type="term" value="F:RNA-DNA hybrid ribonuclease activity"/>
    <property type="evidence" value="ECO:0007669"/>
    <property type="project" value="InterPro"/>
</dbReference>
<dbReference type="Proteomes" id="UP001140206">
    <property type="component" value="Chromosome 2"/>
</dbReference>
<sequence>MACVTSSRLSIVLNGTSDGFIQPTRGVRQGCSLSPYLFILALDVLSRLLDFMVLKGELKGVTVARGAPTLTSLLYADDLLIFGEASQREAMKILNILNTFCDMSGQELGVDKSRIWFSKHTQPGMRQFITDLFTATAASPNDVYLGTNIVANRPGDFGPLLDKIDNKLQPWKRQFLSQAGKATLIKSVIEPLLLYTMSTTALPTAIVKIIEGKLRAFFWDKGSTNRLPLVAWKTITTPKEHGGLGLKDLTTFNLSLHMKALWAIVSKSSAIWVSLVKAKYMSRATIWNSQRTRKCTTLWRALLGVRHVLQDNVRWQIGNGDTCGALGEPWHEMWTHYQPQNANQRQLTVADLTNSSDGSWDTAKLIELVGFHGALYLAISFPHTPVRNSYPDRLIFTANTNGQFTLKGAYRLLSSLNPQSNQQPPHLKHLLKKIWYSEGLLPKVRLFLWKIFKSALPVDHLFVTRFGKQSQGCPLCGAKQEDVTHTLFKCDFARQVWLSSSLGLRSDALPNEVPAILSQLFALFDDQQLRIFSATIWNLWKQRCKIVFEGKKLCPASVNRAAGSTIQLLAQAMMVHTARPPLTVHQSYAGSETYCHIDGSWVDKGFGGSGWSYVLTDKEGCLVEYGCFTGNSHSPIHSEILALKAAVTMVRSKGIESCSFLTDCADLYLIMKGSASVDSVDWRCYHHLLDLKCSFVNNGFVCKFVGRDLNILADCIAKYARIREVSTVGFTFPIFPDL</sequence>
<dbReference type="AlphaFoldDB" id="A0AAV8ET82"/>
<gene>
    <name evidence="2" type="ORF">LUZ62_035165</name>
</gene>
<reference evidence="2" key="1">
    <citation type="submission" date="2022-08" db="EMBL/GenBank/DDBJ databases">
        <authorList>
            <person name="Marques A."/>
        </authorList>
    </citation>
    <scope>NUCLEOTIDE SEQUENCE</scope>
    <source>
        <strain evidence="2">RhyPub2mFocal</strain>
        <tissue evidence="2">Leaves</tissue>
    </source>
</reference>
<name>A0AAV8ET82_9POAL</name>
<dbReference type="InterPro" id="IPR044730">
    <property type="entry name" value="RNase_H-like_dom_plant"/>
</dbReference>
<dbReference type="InterPro" id="IPR002156">
    <property type="entry name" value="RNaseH_domain"/>
</dbReference>
<keyword evidence="2" id="KW-0548">Nucleotidyltransferase</keyword>
<proteinExistence type="predicted"/>
<dbReference type="Pfam" id="PF13456">
    <property type="entry name" value="RVT_3"/>
    <property type="match status" value="1"/>
</dbReference>
<dbReference type="PANTHER" id="PTHR33116:SF78">
    <property type="entry name" value="OS12G0587133 PROTEIN"/>
    <property type="match status" value="1"/>
</dbReference>
<accession>A0AAV8ET82</accession>
<dbReference type="InterPro" id="IPR026960">
    <property type="entry name" value="RVT-Znf"/>
</dbReference>
<dbReference type="InterPro" id="IPR036397">
    <property type="entry name" value="RNaseH_sf"/>
</dbReference>
<keyword evidence="2" id="KW-0808">Transferase</keyword>
<protein>
    <submittedName>
        <fullName evidence="2">RNA-directed DNA polymerase (Reverse transcriptase)-related family protein</fullName>
    </submittedName>
</protein>
<dbReference type="PANTHER" id="PTHR33116">
    <property type="entry name" value="REVERSE TRANSCRIPTASE ZINC-BINDING DOMAIN-CONTAINING PROTEIN-RELATED-RELATED"/>
    <property type="match status" value="1"/>
</dbReference>
<dbReference type="CDD" id="cd06222">
    <property type="entry name" value="RNase_H_like"/>
    <property type="match status" value="1"/>
</dbReference>
<feature type="domain" description="Reverse transcriptase" evidence="1">
    <location>
        <begin position="1"/>
        <end position="149"/>
    </location>
</feature>
<dbReference type="InterPro" id="IPR012337">
    <property type="entry name" value="RNaseH-like_sf"/>
</dbReference>